<organism evidence="2 3">
    <name type="scientific">Pseudolabrys taiwanensis</name>
    <dbReference type="NCBI Taxonomy" id="331696"/>
    <lineage>
        <taxon>Bacteria</taxon>
        <taxon>Pseudomonadati</taxon>
        <taxon>Pseudomonadota</taxon>
        <taxon>Alphaproteobacteria</taxon>
        <taxon>Hyphomicrobiales</taxon>
        <taxon>Xanthobacteraceae</taxon>
        <taxon>Pseudolabrys</taxon>
    </lineage>
</organism>
<keyword evidence="3" id="KW-1185">Reference proteome</keyword>
<feature type="domain" description="Methyltransferase FkbM" evidence="1">
    <location>
        <begin position="31"/>
        <end position="207"/>
    </location>
</feature>
<dbReference type="KEGG" id="ptaw:DW352_15305"/>
<keyword evidence="2" id="KW-0808">Transferase</keyword>
<dbReference type="OrthoDB" id="9814604at2"/>
<dbReference type="GO" id="GO:0032259">
    <property type="term" value="P:methylation"/>
    <property type="evidence" value="ECO:0007669"/>
    <property type="project" value="UniProtKB-KW"/>
</dbReference>
<evidence type="ECO:0000313" key="3">
    <source>
        <dbReference type="Proteomes" id="UP000254889"/>
    </source>
</evidence>
<dbReference type="PANTHER" id="PTHR36973">
    <property type="entry name" value="SLL1456 PROTEIN-RELATED"/>
    <property type="match status" value="1"/>
</dbReference>
<gene>
    <name evidence="2" type="ORF">DW352_15305</name>
</gene>
<dbReference type="RefSeq" id="WP_115692148.1">
    <property type="nucleotide sequence ID" value="NZ_CP031417.1"/>
</dbReference>
<reference evidence="2 3" key="1">
    <citation type="submission" date="2018-07" db="EMBL/GenBank/DDBJ databases">
        <authorList>
            <person name="Quirk P.G."/>
            <person name="Krulwich T.A."/>
        </authorList>
    </citation>
    <scope>NUCLEOTIDE SEQUENCE [LARGE SCALE GENOMIC DNA]</scope>
    <source>
        <strain evidence="2 3">CC-BB4</strain>
    </source>
</reference>
<proteinExistence type="predicted"/>
<evidence type="ECO:0000313" key="2">
    <source>
        <dbReference type="EMBL" id="AXK81769.1"/>
    </source>
</evidence>
<dbReference type="Gene3D" id="3.40.50.150">
    <property type="entry name" value="Vaccinia Virus protein VP39"/>
    <property type="match status" value="1"/>
</dbReference>
<dbReference type="EMBL" id="CP031417">
    <property type="protein sequence ID" value="AXK81769.1"/>
    <property type="molecule type" value="Genomic_DNA"/>
</dbReference>
<keyword evidence="2" id="KW-0489">Methyltransferase</keyword>
<sequence>MIEALPPINVGQLGDALLKHLLGTDTPVILEIGANDGSHTVQFVDLFPKATVYAFEPDPRALAKFKARGQHPGVHLFEVALGRIDGEADFHVSSGAPEGPPEKIAERYPQGWDQSGSLKAPRNHIAAFPWVKFENTIKIPTRSLDAWAREHGIGTVDLIWADVQGAEGDLIAGGSETLAQTRYFYTEYSNDEMYEGQPSLAQLVDMLPSFSIFRRYQWDVLFENTTMNSN</sequence>
<dbReference type="GO" id="GO:0008171">
    <property type="term" value="F:O-methyltransferase activity"/>
    <property type="evidence" value="ECO:0007669"/>
    <property type="project" value="TreeGrafter"/>
</dbReference>
<dbReference type="SUPFAM" id="SSF53335">
    <property type="entry name" value="S-adenosyl-L-methionine-dependent methyltransferases"/>
    <property type="match status" value="1"/>
</dbReference>
<protein>
    <submittedName>
        <fullName evidence="2">FkbM family methyltransferase</fullName>
    </submittedName>
</protein>
<dbReference type="AlphaFoldDB" id="A0A345ZXX2"/>
<dbReference type="NCBIfam" id="TIGR01444">
    <property type="entry name" value="fkbM_fam"/>
    <property type="match status" value="1"/>
</dbReference>
<evidence type="ECO:0000259" key="1">
    <source>
        <dbReference type="Pfam" id="PF05050"/>
    </source>
</evidence>
<dbReference type="Pfam" id="PF05050">
    <property type="entry name" value="Methyltransf_21"/>
    <property type="match status" value="1"/>
</dbReference>
<dbReference type="Proteomes" id="UP000254889">
    <property type="component" value="Chromosome"/>
</dbReference>
<name>A0A345ZXX2_9HYPH</name>
<dbReference type="PANTHER" id="PTHR36973:SF4">
    <property type="entry name" value="NODULATION PROTEIN"/>
    <property type="match status" value="1"/>
</dbReference>
<dbReference type="InterPro" id="IPR006342">
    <property type="entry name" value="FkbM_mtfrase"/>
</dbReference>
<dbReference type="InterPro" id="IPR029063">
    <property type="entry name" value="SAM-dependent_MTases_sf"/>
</dbReference>
<accession>A0A345ZXX2</accession>
<dbReference type="InterPro" id="IPR053188">
    <property type="entry name" value="FkbM_Methyltransferase"/>
</dbReference>